<gene>
    <name evidence="1" type="ORF">O6H91_07G029900</name>
</gene>
<organism evidence="1 2">
    <name type="scientific">Diphasiastrum complanatum</name>
    <name type="common">Issler's clubmoss</name>
    <name type="synonym">Lycopodium complanatum</name>
    <dbReference type="NCBI Taxonomy" id="34168"/>
    <lineage>
        <taxon>Eukaryota</taxon>
        <taxon>Viridiplantae</taxon>
        <taxon>Streptophyta</taxon>
        <taxon>Embryophyta</taxon>
        <taxon>Tracheophyta</taxon>
        <taxon>Lycopodiopsida</taxon>
        <taxon>Lycopodiales</taxon>
        <taxon>Lycopodiaceae</taxon>
        <taxon>Lycopodioideae</taxon>
        <taxon>Diphasiastrum</taxon>
    </lineage>
</organism>
<protein>
    <submittedName>
        <fullName evidence="1">Uncharacterized protein</fullName>
    </submittedName>
</protein>
<comment type="caution">
    <text evidence="1">The sequence shown here is derived from an EMBL/GenBank/DDBJ whole genome shotgun (WGS) entry which is preliminary data.</text>
</comment>
<evidence type="ECO:0000313" key="1">
    <source>
        <dbReference type="EMBL" id="KAJ7548843.1"/>
    </source>
</evidence>
<reference evidence="2" key="1">
    <citation type="journal article" date="2024" name="Proc. Natl. Acad. Sci. U.S.A.">
        <title>Extraordinary preservation of gene collinearity over three hundred million years revealed in homosporous lycophytes.</title>
        <authorList>
            <person name="Li C."/>
            <person name="Wickell D."/>
            <person name="Kuo L.Y."/>
            <person name="Chen X."/>
            <person name="Nie B."/>
            <person name="Liao X."/>
            <person name="Peng D."/>
            <person name="Ji J."/>
            <person name="Jenkins J."/>
            <person name="Williams M."/>
            <person name="Shu S."/>
            <person name="Plott C."/>
            <person name="Barry K."/>
            <person name="Rajasekar S."/>
            <person name="Grimwood J."/>
            <person name="Han X."/>
            <person name="Sun S."/>
            <person name="Hou Z."/>
            <person name="He W."/>
            <person name="Dai G."/>
            <person name="Sun C."/>
            <person name="Schmutz J."/>
            <person name="Leebens-Mack J.H."/>
            <person name="Li F.W."/>
            <person name="Wang L."/>
        </authorList>
    </citation>
    <scope>NUCLEOTIDE SEQUENCE [LARGE SCALE GENOMIC DNA]</scope>
    <source>
        <strain evidence="2">cv. PW_Plant_1</strain>
    </source>
</reference>
<name>A0ACC2D3X2_DIPCM</name>
<keyword evidence="2" id="KW-1185">Reference proteome</keyword>
<dbReference type="EMBL" id="CM055098">
    <property type="protein sequence ID" value="KAJ7548843.1"/>
    <property type="molecule type" value="Genomic_DNA"/>
</dbReference>
<proteinExistence type="predicted"/>
<sequence length="266" mass="30662">MQGLLKMGERCANENKDNDQNNIELEQKDSKGRKDGNKKVKLLHKAPKVQKHGVCYLSRIPPRLKPLKLRHLLSSFGEVLRIYLVPEDPAIRMRRKRAGGNSGKNFTEGWVEFSKKSDAKRVATMLNGEQMGGKKRSAYYYDLWNIKYLRKFNWDNLTEEIAYRNAVRDQKLAAEISAAKRERDFYLARVDQSRAIKAIEERKNKRKEATGESEDIQANNLVPPGRIEKIVRHFTQRKSAINPSAELRPRLAPEVLAEVFGRKSTT</sequence>
<evidence type="ECO:0000313" key="2">
    <source>
        <dbReference type="Proteomes" id="UP001162992"/>
    </source>
</evidence>
<accession>A0ACC2D3X2</accession>
<dbReference type="Proteomes" id="UP001162992">
    <property type="component" value="Chromosome 7"/>
</dbReference>